<protein>
    <submittedName>
        <fullName evidence="2">Uncharacterized protein</fullName>
    </submittedName>
</protein>
<evidence type="ECO:0000313" key="2">
    <source>
        <dbReference type="EMBL" id="KAE8410358.1"/>
    </source>
</evidence>
<keyword evidence="3" id="KW-1185">Reference proteome</keyword>
<keyword evidence="1" id="KW-1133">Transmembrane helix</keyword>
<proteinExistence type="predicted"/>
<reference evidence="2 3" key="1">
    <citation type="submission" date="2019-04" db="EMBL/GenBank/DDBJ databases">
        <authorList>
            <consortium name="DOE Joint Genome Institute"/>
            <person name="Mondo S."/>
            <person name="Kjaerbolling I."/>
            <person name="Vesth T."/>
            <person name="Frisvad J.C."/>
            <person name="Nybo J.L."/>
            <person name="Theobald S."/>
            <person name="Kildgaard S."/>
            <person name="Isbrandt T."/>
            <person name="Kuo A."/>
            <person name="Sato A."/>
            <person name="Lyhne E.K."/>
            <person name="Kogle M.E."/>
            <person name="Wiebenga A."/>
            <person name="Kun R.S."/>
            <person name="Lubbers R.J."/>
            <person name="Makela M.R."/>
            <person name="Barry K."/>
            <person name="Chovatia M."/>
            <person name="Clum A."/>
            <person name="Daum C."/>
            <person name="Haridas S."/>
            <person name="He G."/>
            <person name="LaButti K."/>
            <person name="Lipzen A."/>
            <person name="Riley R."/>
            <person name="Salamov A."/>
            <person name="Simmons B.A."/>
            <person name="Magnuson J.K."/>
            <person name="Henrissat B."/>
            <person name="Mortensen U.H."/>
            <person name="Larsen T.O."/>
            <person name="Devries R.P."/>
            <person name="Grigoriev I.V."/>
            <person name="Machida M."/>
            <person name="Baker S.E."/>
            <person name="Andersen M.R."/>
            <person name="Cantor M.N."/>
            <person name="Hua S.X."/>
        </authorList>
    </citation>
    <scope>NUCLEOTIDE SEQUENCE [LARGE SCALE GENOMIC DNA]</scope>
    <source>
        <strain evidence="2 3">CBS 117616</strain>
    </source>
</reference>
<dbReference type="EMBL" id="ML735956">
    <property type="protein sequence ID" value="KAE8410358.1"/>
    <property type="molecule type" value="Genomic_DNA"/>
</dbReference>
<evidence type="ECO:0000313" key="3">
    <source>
        <dbReference type="Proteomes" id="UP000325395"/>
    </source>
</evidence>
<accession>A0ABQ6W185</accession>
<dbReference type="Proteomes" id="UP000325395">
    <property type="component" value="Unassembled WGS sequence"/>
</dbReference>
<gene>
    <name evidence="2" type="ORF">BDV36DRAFT_278025</name>
</gene>
<name>A0ABQ6W185_9EURO</name>
<sequence>MVSLPCLYHARRSLCHLELIPEGGYSVFFFISFLSSFNFSLSVSLQVYGFSLCLSLYIVCKGKNRGLQPTPFTYMFCGRLTKAIDIRVIRVLAPTNSQRYACTLDIPRSTSYI</sequence>
<organism evidence="2 3">
    <name type="scientific">Aspergillus pseudocaelatus</name>
    <dbReference type="NCBI Taxonomy" id="1825620"/>
    <lineage>
        <taxon>Eukaryota</taxon>
        <taxon>Fungi</taxon>
        <taxon>Dikarya</taxon>
        <taxon>Ascomycota</taxon>
        <taxon>Pezizomycotina</taxon>
        <taxon>Eurotiomycetes</taxon>
        <taxon>Eurotiomycetidae</taxon>
        <taxon>Eurotiales</taxon>
        <taxon>Aspergillaceae</taxon>
        <taxon>Aspergillus</taxon>
        <taxon>Aspergillus subgen. Circumdati</taxon>
    </lineage>
</organism>
<keyword evidence="1" id="KW-0812">Transmembrane</keyword>
<feature type="transmembrane region" description="Helical" evidence="1">
    <location>
        <begin position="27"/>
        <end position="60"/>
    </location>
</feature>
<keyword evidence="1" id="KW-0472">Membrane</keyword>
<evidence type="ECO:0000256" key="1">
    <source>
        <dbReference type="SAM" id="Phobius"/>
    </source>
</evidence>